<gene>
    <name evidence="3" type="ORF">Catovirus_2_36</name>
</gene>
<keyword evidence="2" id="KW-0472">Membrane</keyword>
<dbReference type="EMBL" id="KY684084">
    <property type="protein sequence ID" value="ARF09087.1"/>
    <property type="molecule type" value="Genomic_DNA"/>
</dbReference>
<feature type="region of interest" description="Disordered" evidence="1">
    <location>
        <begin position="311"/>
        <end position="341"/>
    </location>
</feature>
<reference evidence="3" key="1">
    <citation type="journal article" date="2017" name="Science">
        <title>Giant viruses with an expanded complement of translation system components.</title>
        <authorList>
            <person name="Schulz F."/>
            <person name="Yutin N."/>
            <person name="Ivanova N.N."/>
            <person name="Ortega D.R."/>
            <person name="Lee T.K."/>
            <person name="Vierheilig J."/>
            <person name="Daims H."/>
            <person name="Horn M."/>
            <person name="Wagner M."/>
            <person name="Jensen G.J."/>
            <person name="Kyrpides N.C."/>
            <person name="Koonin E.V."/>
            <person name="Woyke T."/>
        </authorList>
    </citation>
    <scope>NUCLEOTIDE SEQUENCE</scope>
    <source>
        <strain evidence="3">CTV1</strain>
    </source>
</reference>
<proteinExistence type="predicted"/>
<feature type="transmembrane region" description="Helical" evidence="2">
    <location>
        <begin position="5"/>
        <end position="23"/>
    </location>
</feature>
<feature type="compositionally biased region" description="Polar residues" evidence="1">
    <location>
        <begin position="314"/>
        <end position="331"/>
    </location>
</feature>
<keyword evidence="2" id="KW-1133">Transmembrane helix</keyword>
<protein>
    <submittedName>
        <fullName evidence="3">Uncharacterized protein</fullName>
    </submittedName>
</protein>
<keyword evidence="2" id="KW-0812">Transmembrane</keyword>
<feature type="region of interest" description="Disordered" evidence="1">
    <location>
        <begin position="262"/>
        <end position="294"/>
    </location>
</feature>
<name>A0A1V0SBI5_9VIRU</name>
<evidence type="ECO:0000313" key="3">
    <source>
        <dbReference type="EMBL" id="ARF09087.1"/>
    </source>
</evidence>
<evidence type="ECO:0000256" key="2">
    <source>
        <dbReference type="SAM" id="Phobius"/>
    </source>
</evidence>
<evidence type="ECO:0000256" key="1">
    <source>
        <dbReference type="SAM" id="MobiDB-lite"/>
    </source>
</evidence>
<organism evidence="3">
    <name type="scientific">Catovirus CTV1</name>
    <dbReference type="NCBI Taxonomy" id="1977631"/>
    <lineage>
        <taxon>Viruses</taxon>
        <taxon>Varidnaviria</taxon>
        <taxon>Bamfordvirae</taxon>
        <taxon>Nucleocytoviricota</taxon>
        <taxon>Megaviricetes</taxon>
        <taxon>Imitervirales</taxon>
        <taxon>Mimiviridae</taxon>
        <taxon>Klosneuvirinae</taxon>
        <taxon>Catovirus</taxon>
    </lineage>
</organism>
<sequence>MNYILLILIFILIVIVIYEWFTYEHFEQVTNDFSLSDEILLLNSIMPIIHQKFVELTDCQKYVLQCLTETDKQKILESYKTSQDNSVPLEEKFNVFTALTQNQQLKYGDLSNIYWDFKIVDMKTAPTNEDYYFVILKDVAVNKIYENLKNNMSIIPQEIKNKYPTEIPKEIVSRIVNKYFMLDPKDHSVKYKGLEEGMVSTSLSTFKDSYLTDFPTTSPIQITPQVISSSASSAELPTSIDLSGATDFIQDIAGNLITNNRNGSTTSISRSSLPNQTTNIVNRTPLLPNQTNNTVNRIPTNQVIQTNNTVNRTPTNQVNSSRGLINGINRTPPTPMTNNQNRNTLNQTPINSSLVNNMNNSKNNARNNINPINSGLINNMNNSMSNVRNGTTNQSLTSSNLINNINNQNRVIPNQKPNINSLLNNMKNSLNNQILNR</sequence>
<accession>A0A1V0SBI5</accession>